<evidence type="ECO:0000313" key="2">
    <source>
        <dbReference type="EnsemblMetazoa" id="RPRC017803-PA"/>
    </source>
</evidence>
<feature type="chain" id="PRO_5036988968" evidence="1">
    <location>
        <begin position="25"/>
        <end position="238"/>
    </location>
</feature>
<evidence type="ECO:0000313" key="3">
    <source>
        <dbReference type="Proteomes" id="UP000015103"/>
    </source>
</evidence>
<dbReference type="GeneID" id="141459494"/>
<evidence type="ECO:0000256" key="1">
    <source>
        <dbReference type="SAM" id="SignalP"/>
    </source>
</evidence>
<accession>A0A905R0V2</accession>
<name>A0A905R0V2_RHOPR</name>
<protein>
    <submittedName>
        <fullName evidence="2">Secreted protein</fullName>
    </submittedName>
</protein>
<dbReference type="RefSeq" id="XP_073994734.1">
    <property type="nucleotide sequence ID" value="XM_074138633.1"/>
</dbReference>
<dbReference type="PANTHER" id="PTHR33964:SF1">
    <property type="entry name" value="RE45066P"/>
    <property type="match status" value="1"/>
</dbReference>
<keyword evidence="3" id="KW-1185">Reference proteome</keyword>
<reference evidence="2" key="1">
    <citation type="submission" date="2022-10" db="UniProtKB">
        <authorList>
            <consortium name="EnsemblMetazoa"/>
        </authorList>
    </citation>
    <scope>IDENTIFICATION</scope>
</reference>
<sequence>MFKLYSYSKFGLLLIILNLKGAQSAVGPSSSARQNCTDDIMLACSYALKADQLRFTSTKEDLTVLCPDLHKGLRCIDNYTRTCLEPHQVSHFNHLYSGTSMVIHEICSEGPLQDEFLRHAPCMNKVRDDYEICANQYQDKINSIKKDNGQDNKEENLEKICCSLKEYLRCSKDMVMKSCGEETANFASGFLDKMSNALLVEHCKESSLFEENRAENFNNSVAVHFAILAAAFTTLVSS</sequence>
<organism evidence="2 3">
    <name type="scientific">Rhodnius prolixus</name>
    <name type="common">Triatomid bug</name>
    <dbReference type="NCBI Taxonomy" id="13249"/>
    <lineage>
        <taxon>Eukaryota</taxon>
        <taxon>Metazoa</taxon>
        <taxon>Ecdysozoa</taxon>
        <taxon>Arthropoda</taxon>
        <taxon>Hexapoda</taxon>
        <taxon>Insecta</taxon>
        <taxon>Pterygota</taxon>
        <taxon>Neoptera</taxon>
        <taxon>Paraneoptera</taxon>
        <taxon>Hemiptera</taxon>
        <taxon>Heteroptera</taxon>
        <taxon>Panheteroptera</taxon>
        <taxon>Cimicomorpha</taxon>
        <taxon>Reduviidae</taxon>
        <taxon>Triatominae</taxon>
        <taxon>Rhodnius</taxon>
    </lineage>
</organism>
<dbReference type="EnsemblMetazoa" id="RPRC017803-RA">
    <property type="protein sequence ID" value="RPRC017803-PA"/>
    <property type="gene ID" value="RPRC017803"/>
</dbReference>
<keyword evidence="1" id="KW-0732">Signal</keyword>
<dbReference type="PANTHER" id="PTHR33964">
    <property type="entry name" value="RE45066P-RELATED"/>
    <property type="match status" value="1"/>
</dbReference>
<feature type="signal peptide" evidence="1">
    <location>
        <begin position="1"/>
        <end position="24"/>
    </location>
</feature>
<dbReference type="AlphaFoldDB" id="A0A905R0V2"/>
<proteinExistence type="predicted"/>
<dbReference type="Proteomes" id="UP000015103">
    <property type="component" value="Unassembled WGS sequence"/>
</dbReference>
<dbReference type="EMBL" id="ACPB03001679">
    <property type="status" value="NOT_ANNOTATED_CDS"/>
    <property type="molecule type" value="Genomic_DNA"/>
</dbReference>